<sequence>MREGSLEAPVRHPVDWQNPDFYDEALLDAEMRRVFDVCHGCRRCFNLCDSFPRLFDLVDHAPSEELDTVESKDFVKVVDACTLCDMCFLTKCPYVPPHPFNLDFPHLMLRYRAVQARKHGVPFAVDQMTRTDRNGRVAGKVASLVNWATATGNRLTRRMMEKVADIDAAASLPKFQGRSFVARAADDPPAVNPVGPAAGRKAVFYATCFVNFSNPGIGQAAQSILAHNGVATDVAYPACCGMPQLEQGRIEQVVENAGLVARHFSRWIDQGYDVIALVPSCALMLKFEWLHLVPTDHPDRAAVERLSKATFDIAEYIVDIAQKEGLAPGLRPLEGGVTLHIACHARAQNMGQKAAEMLRLIPKDAEGGRMGPAELKVVERCSGHGGSWGVMKGNFETALKVGKPVASQAVKNAKHYLASECPLAGEHIRQGVERLDPAQAASLEQLHPVEIFARAYGL</sequence>
<feature type="domain" description="Cysteine-rich" evidence="6">
    <location>
        <begin position="203"/>
        <end position="286"/>
    </location>
</feature>
<gene>
    <name evidence="7" type="ORF">Y958_13465</name>
</gene>
<keyword evidence="1" id="KW-0004">4Fe-4S</keyword>
<evidence type="ECO:0000259" key="6">
    <source>
        <dbReference type="Pfam" id="PF02754"/>
    </source>
</evidence>
<dbReference type="Pfam" id="PF02754">
    <property type="entry name" value="CCG"/>
    <property type="match status" value="1"/>
</dbReference>
<evidence type="ECO:0000313" key="8">
    <source>
        <dbReference type="Proteomes" id="UP000197153"/>
    </source>
</evidence>
<evidence type="ECO:0000256" key="1">
    <source>
        <dbReference type="ARBA" id="ARBA00022485"/>
    </source>
</evidence>
<evidence type="ECO:0000256" key="5">
    <source>
        <dbReference type="ARBA" id="ARBA00023014"/>
    </source>
</evidence>
<organism evidence="7 8">
    <name type="scientific">Nitrospirillum viridazoti CBAmc</name>
    <dbReference type="NCBI Taxonomy" id="1441467"/>
    <lineage>
        <taxon>Bacteria</taxon>
        <taxon>Pseudomonadati</taxon>
        <taxon>Pseudomonadota</taxon>
        <taxon>Alphaproteobacteria</taxon>
        <taxon>Rhodospirillales</taxon>
        <taxon>Azospirillaceae</taxon>
        <taxon>Nitrospirillum</taxon>
        <taxon>Nitrospirillum viridazoti</taxon>
    </lineage>
</organism>
<evidence type="ECO:0000256" key="3">
    <source>
        <dbReference type="ARBA" id="ARBA00022737"/>
    </source>
</evidence>
<keyword evidence="3" id="KW-0677">Repeat</keyword>
<dbReference type="PANTHER" id="PTHR32479">
    <property type="entry name" value="GLYCOLATE OXIDASE IRON-SULFUR SUBUNIT"/>
    <property type="match status" value="1"/>
</dbReference>
<dbReference type="Proteomes" id="UP000197153">
    <property type="component" value="Chromosome 1"/>
</dbReference>
<dbReference type="KEGG" id="nao:Y958_13465"/>
<keyword evidence="4" id="KW-0408">Iron</keyword>
<evidence type="ECO:0000313" key="7">
    <source>
        <dbReference type="EMBL" id="ASG21697.1"/>
    </source>
</evidence>
<dbReference type="EMBL" id="CP022110">
    <property type="protein sequence ID" value="ASG21697.1"/>
    <property type="molecule type" value="Genomic_DNA"/>
</dbReference>
<dbReference type="AlphaFoldDB" id="A0A248JSL4"/>
<dbReference type="RefSeq" id="WP_088872371.1">
    <property type="nucleotide sequence ID" value="NZ_CP022110.1"/>
</dbReference>
<keyword evidence="8" id="KW-1185">Reference proteome</keyword>
<dbReference type="Pfam" id="PF13534">
    <property type="entry name" value="Fer4_17"/>
    <property type="match status" value="1"/>
</dbReference>
<dbReference type="InterPro" id="IPR004017">
    <property type="entry name" value="Cys_rich_dom"/>
</dbReference>
<keyword evidence="5" id="KW-0411">Iron-sulfur</keyword>
<dbReference type="GO" id="GO:0046872">
    <property type="term" value="F:metal ion binding"/>
    <property type="evidence" value="ECO:0007669"/>
    <property type="project" value="UniProtKB-KW"/>
</dbReference>
<proteinExistence type="predicted"/>
<dbReference type="PANTHER" id="PTHR32479:SF19">
    <property type="entry name" value="ANAEROBIC GLYCEROL-3-PHOSPHATE DEHYDROGENASE SUBUNIT C"/>
    <property type="match status" value="1"/>
</dbReference>
<keyword evidence="2" id="KW-0479">Metal-binding</keyword>
<dbReference type="GO" id="GO:0016491">
    <property type="term" value="F:oxidoreductase activity"/>
    <property type="evidence" value="ECO:0007669"/>
    <property type="project" value="UniProtKB-ARBA"/>
</dbReference>
<evidence type="ECO:0000256" key="2">
    <source>
        <dbReference type="ARBA" id="ARBA00022723"/>
    </source>
</evidence>
<accession>A0A248JSL4</accession>
<name>A0A248JSL4_9PROT</name>
<dbReference type="GO" id="GO:0051539">
    <property type="term" value="F:4 iron, 4 sulfur cluster binding"/>
    <property type="evidence" value="ECO:0007669"/>
    <property type="project" value="UniProtKB-KW"/>
</dbReference>
<evidence type="ECO:0000256" key="4">
    <source>
        <dbReference type="ARBA" id="ARBA00023004"/>
    </source>
</evidence>
<reference evidence="7 8" key="1">
    <citation type="submission" date="2017-06" db="EMBL/GenBank/DDBJ databases">
        <title>Complete genome sequence of Nitrospirillum amazonense strain CBAmC, an endophytic nitrogen-fixing and plant growth-promoting bacterium, isolated from sugarcane.</title>
        <authorList>
            <person name="Schwab S."/>
            <person name="dos Santos Teixeira K.R."/>
            <person name="Simoes Araujo J.L."/>
            <person name="Soares Vidal M."/>
            <person name="Borges de Freitas H.R."/>
            <person name="Rivello Crivelaro A.L."/>
            <person name="Bueno de Camargo Nunes A."/>
            <person name="dos Santos C.M."/>
            <person name="Palmeira da Silva Rosa D."/>
            <person name="da Silva Padilha D."/>
            <person name="da Silva E."/>
            <person name="Araujo Terra L."/>
            <person name="Soares Mendes V."/>
            <person name="Farinelli L."/>
            <person name="Magalhaes Cruz L."/>
            <person name="Baldani J.I."/>
        </authorList>
    </citation>
    <scope>NUCLEOTIDE SEQUENCE [LARGE SCALE GENOMIC DNA]</scope>
    <source>
        <strain evidence="7 8">CBAmC</strain>
    </source>
</reference>
<protein>
    <submittedName>
        <fullName evidence="7">Glycerol-3-phosphate dehydrogenase</fullName>
    </submittedName>
</protein>